<dbReference type="EMBL" id="JBEHGX010000007">
    <property type="protein sequence ID" value="MER0126952.1"/>
    <property type="molecule type" value="Genomic_DNA"/>
</dbReference>
<keyword evidence="2" id="KW-1185">Reference proteome</keyword>
<dbReference type="SUPFAM" id="SSF53474">
    <property type="entry name" value="alpha/beta-Hydrolases"/>
    <property type="match status" value="1"/>
</dbReference>
<dbReference type="Pfam" id="PF13665">
    <property type="entry name" value="Tox-PAAR-like"/>
    <property type="match status" value="1"/>
</dbReference>
<sequence length="434" mass="45812">MAENFAARKNGKYKLVGLAPDMCFTPGIQPPVPYPVTATLEPSKSTVDSVNFGSKPAFVYNQSFVPTTIGDAAGRNKGVVSGTVEGDCWSIEHSPDTNVGGHPLNRVQDMFAMNGKANGGRGGNFTKKETWERRKALIAKGKQSSDPKAQAAAQRLEQNNVAVEKARLADYVYEPRDPSKPMPEIPAGWKDISNDAGALEKYNLKPEDLKIAGNKDFRARLYEPDEAVFGKDMTSSVVFRGTRPTSVNDWKNNAKQGLNMESDYYKQAVTIGSRVKFSGNGIDCVGHSLGGGMASACSRAGGKTGWTYNAAGLHAKTVERYGGSAGNSASENISAYRVKGEILTAAQEPGFWGGLALVGLGTAAGAKMLGGPGALLGAAVGGLLTQLPAAIGTKHDMDGGTGNALSRHDMSQAIRCIELEKTQDEKALTTMTGA</sequence>
<name>A0ABV1PQ50_9ENTR</name>
<dbReference type="Pfam" id="PF26363">
    <property type="entry name" value="Phospholipase-like"/>
    <property type="match status" value="1"/>
</dbReference>
<dbReference type="InterPro" id="IPR029058">
    <property type="entry name" value="AB_hydrolase_fold"/>
</dbReference>
<organism evidence="1 2">
    <name type="scientific">Franconibacter daqui</name>
    <dbReference type="NCBI Taxonomy" id="2047724"/>
    <lineage>
        <taxon>Bacteria</taxon>
        <taxon>Pseudomonadati</taxon>
        <taxon>Pseudomonadota</taxon>
        <taxon>Gammaproteobacteria</taxon>
        <taxon>Enterobacterales</taxon>
        <taxon>Enterobacteriaceae</taxon>
        <taxon>Franconibacter</taxon>
    </lineage>
</organism>
<dbReference type="Proteomes" id="UP001447374">
    <property type="component" value="Unassembled WGS sequence"/>
</dbReference>
<dbReference type="RefSeq" id="WP_325939190.1">
    <property type="nucleotide sequence ID" value="NZ_CP119084.1"/>
</dbReference>
<evidence type="ECO:0000313" key="1">
    <source>
        <dbReference type="EMBL" id="MER0126952.1"/>
    </source>
</evidence>
<comment type="caution">
    <text evidence="1">The sequence shown here is derived from an EMBL/GenBank/DDBJ whole genome shotgun (WGS) entry which is preliminary data.</text>
</comment>
<proteinExistence type="predicted"/>
<gene>
    <name evidence="1" type="ORF">ABQG75_14510</name>
</gene>
<reference evidence="1 2" key="1">
    <citation type="submission" date="2024-06" db="EMBL/GenBank/DDBJ databases">
        <title>Fanconibacter daqui strain Q02 whole shotgun sequencing project.</title>
        <authorList>
            <person name="Rodrigues J.W.A."/>
            <person name="Viana L.C."/>
            <person name="Vieira E.C."/>
            <person name="Souza F.O.L."/>
            <person name="Alegria O.C."/>
            <person name="Patroca S."/>
            <person name="Cruz A.C.R."/>
            <person name="Nunes A.R.C."/>
        </authorList>
    </citation>
    <scope>NUCLEOTIDE SEQUENCE [LARGE SCALE GENOMIC DNA]</scope>
    <source>
        <strain evidence="1 2">Q02</strain>
    </source>
</reference>
<protein>
    <submittedName>
        <fullName evidence="1">PAAR-like domain-containing protein</fullName>
    </submittedName>
</protein>
<evidence type="ECO:0000313" key="2">
    <source>
        <dbReference type="Proteomes" id="UP001447374"/>
    </source>
</evidence>
<accession>A0ABV1PQ50</accession>